<dbReference type="InterPro" id="IPR051480">
    <property type="entry name" value="Endocytic_GEF_Adapter"/>
</dbReference>
<dbReference type="SMART" id="SM00325">
    <property type="entry name" value="RhoGEF"/>
    <property type="match status" value="1"/>
</dbReference>
<comment type="subcellular location">
    <subcellularLocation>
        <location evidence="1">Cytoplasm</location>
    </subcellularLocation>
</comment>
<dbReference type="CDD" id="cd00160">
    <property type="entry name" value="RhoGEF"/>
    <property type="match status" value="1"/>
</dbReference>
<comment type="caution">
    <text evidence="5">The sequence shown here is derived from an EMBL/GenBank/DDBJ whole genome shotgun (WGS) entry which is preliminary data.</text>
</comment>
<reference evidence="5" key="1">
    <citation type="submission" date="2022-07" db="EMBL/GenBank/DDBJ databases">
        <title>Phylogenomic reconstructions and comparative analyses of Kickxellomycotina fungi.</title>
        <authorList>
            <person name="Reynolds N.K."/>
            <person name="Stajich J.E."/>
            <person name="Barry K."/>
            <person name="Grigoriev I.V."/>
            <person name="Crous P."/>
            <person name="Smith M.E."/>
        </authorList>
    </citation>
    <scope>NUCLEOTIDE SEQUENCE</scope>
    <source>
        <strain evidence="5">NRRL 1566</strain>
    </source>
</reference>
<sequence length="320" mass="36873">MVLLPVARTDSRHSQDSKASRPSIDVRVDVMSGSPAKARMLWREGFTPHEIENSSINDKEVKRQEVMFEIVHTEADYVKDLRIIVDVLMRPLRELRIVAGEKIDLIFGNIGEILELHEDINAAFMERQRKQYPVVWDISDVLLPFVPRFRVYARYICNQDNSLRLVEELKQTSNHFMVFWKERQRRPECRSLPMESFLALPFQRLLKYPLLLRTLLGSTDGWSQQYANGTMVAEQIDAWINKIQDTRTKLDSFACLDALSRAIDNVDWAQLLAGEHRLMHSGHVRVTNPHKAENGGALPPDRPATLWLFDEFALLASAPA</sequence>
<organism evidence="5 6">
    <name type="scientific">Coemansia brasiliensis</name>
    <dbReference type="NCBI Taxonomy" id="2650707"/>
    <lineage>
        <taxon>Eukaryota</taxon>
        <taxon>Fungi</taxon>
        <taxon>Fungi incertae sedis</taxon>
        <taxon>Zoopagomycota</taxon>
        <taxon>Kickxellomycotina</taxon>
        <taxon>Kickxellomycetes</taxon>
        <taxon>Kickxellales</taxon>
        <taxon>Kickxellaceae</taxon>
        <taxon>Coemansia</taxon>
    </lineage>
</organism>
<dbReference type="SUPFAM" id="SSF48065">
    <property type="entry name" value="DBL homology domain (DH-domain)"/>
    <property type="match status" value="1"/>
</dbReference>
<proteinExistence type="predicted"/>
<dbReference type="EMBL" id="JANBUW010000299">
    <property type="protein sequence ID" value="KAJ2847530.1"/>
    <property type="molecule type" value="Genomic_DNA"/>
</dbReference>
<dbReference type="GO" id="GO:0005085">
    <property type="term" value="F:guanyl-nucleotide exchange factor activity"/>
    <property type="evidence" value="ECO:0007669"/>
    <property type="project" value="InterPro"/>
</dbReference>
<evidence type="ECO:0000313" key="6">
    <source>
        <dbReference type="Proteomes" id="UP001139887"/>
    </source>
</evidence>
<dbReference type="OrthoDB" id="1716625at2759"/>
<dbReference type="Gene3D" id="1.20.900.10">
    <property type="entry name" value="Dbl homology (DH) domain"/>
    <property type="match status" value="1"/>
</dbReference>
<dbReference type="GO" id="GO:0005737">
    <property type="term" value="C:cytoplasm"/>
    <property type="evidence" value="ECO:0007669"/>
    <property type="project" value="UniProtKB-SubCell"/>
</dbReference>
<accession>A0A9W8IC10</accession>
<keyword evidence="6" id="KW-1185">Reference proteome</keyword>
<dbReference type="InterPro" id="IPR000219">
    <property type="entry name" value="DH_dom"/>
</dbReference>
<dbReference type="PANTHER" id="PTHR46006:SF6">
    <property type="entry name" value="INTERSECTIN-2 ISOFORM X1"/>
    <property type="match status" value="1"/>
</dbReference>
<keyword evidence="2" id="KW-0963">Cytoplasm</keyword>
<feature type="compositionally biased region" description="Basic and acidic residues" evidence="3">
    <location>
        <begin position="9"/>
        <end position="23"/>
    </location>
</feature>
<dbReference type="Proteomes" id="UP001139887">
    <property type="component" value="Unassembled WGS sequence"/>
</dbReference>
<name>A0A9W8IC10_9FUNG</name>
<dbReference type="PANTHER" id="PTHR46006">
    <property type="entry name" value="RHO GUANINE NUCLEOTIDE EXCHANGE FACTOR AT 64C, ISOFORM A"/>
    <property type="match status" value="1"/>
</dbReference>
<feature type="region of interest" description="Disordered" evidence="3">
    <location>
        <begin position="1"/>
        <end position="23"/>
    </location>
</feature>
<dbReference type="AlphaFoldDB" id="A0A9W8IC10"/>
<evidence type="ECO:0000256" key="2">
    <source>
        <dbReference type="ARBA" id="ARBA00022490"/>
    </source>
</evidence>
<feature type="domain" description="DH" evidence="4">
    <location>
        <begin position="62"/>
        <end position="246"/>
    </location>
</feature>
<dbReference type="InterPro" id="IPR035899">
    <property type="entry name" value="DBL_dom_sf"/>
</dbReference>
<protein>
    <recommendedName>
        <fullName evidence="4">DH domain-containing protein</fullName>
    </recommendedName>
</protein>
<evidence type="ECO:0000256" key="3">
    <source>
        <dbReference type="SAM" id="MobiDB-lite"/>
    </source>
</evidence>
<dbReference type="PROSITE" id="PS50010">
    <property type="entry name" value="DH_2"/>
    <property type="match status" value="1"/>
</dbReference>
<feature type="non-terminal residue" evidence="5">
    <location>
        <position position="320"/>
    </location>
</feature>
<evidence type="ECO:0000259" key="4">
    <source>
        <dbReference type="PROSITE" id="PS50010"/>
    </source>
</evidence>
<dbReference type="GO" id="GO:0035025">
    <property type="term" value="P:positive regulation of Rho protein signal transduction"/>
    <property type="evidence" value="ECO:0007669"/>
    <property type="project" value="TreeGrafter"/>
</dbReference>
<evidence type="ECO:0000313" key="5">
    <source>
        <dbReference type="EMBL" id="KAJ2847530.1"/>
    </source>
</evidence>
<gene>
    <name evidence="5" type="ORF">IWW36_003813</name>
</gene>
<evidence type="ECO:0000256" key="1">
    <source>
        <dbReference type="ARBA" id="ARBA00004496"/>
    </source>
</evidence>
<dbReference type="Pfam" id="PF00621">
    <property type="entry name" value="RhoGEF"/>
    <property type="match status" value="1"/>
</dbReference>